<accession>A0A3B6VSN2</accession>
<evidence type="ECO:0000313" key="2">
    <source>
        <dbReference type="Proteomes" id="UP000010793"/>
    </source>
</evidence>
<gene>
    <name evidence="1" type="ORF">BPP43_09600</name>
</gene>
<proteinExistence type="predicted"/>
<dbReference type="Proteomes" id="UP000010793">
    <property type="component" value="Chromosome"/>
</dbReference>
<dbReference type="GeneID" id="56439656"/>
<evidence type="ECO:0000313" key="1">
    <source>
        <dbReference type="EMBL" id="AGA67102.1"/>
    </source>
</evidence>
<dbReference type="RefSeq" id="WP_013244034.1">
    <property type="nucleotide sequence ID" value="NC_019908.1"/>
</dbReference>
<sequence>MNIEFLLSAKFNRALPTKDRLFKSIVSSLNEVNINPLVMLSEYSILDEDNSSTLIYSFHPASDPVYFEYKEGTLYVTINSGILGAGYHRFIISVLGRIATRLDIVFEEDKTYKDYSGYFKEKKFDKLKNFFAAALNEYSESLLANEEFKDFMISMPYDYPMIEKEYYALSPLGYWGKSWFNNLVNAPLEDKYNFAREFFIWNDEEINADFWFKSLNSIIWLYFPFREIIDDKERDVYKKIIYCFQEAYKKDKTLPYPWKILSDIAYYLDDDNLAKFIESNKQNNIQMVNTDIGFRKEYARYSIAGGFNISLPMSFNIYRDDKTLVEFKNIHTYIAMQVYSFANDEIDAIMEYVIKQMDVTKEEKGDLTDIKIKDIKSAVYKKSMSNDDYVFTVVAVSKKLALLAWFTYNGKENEELCIEAIKSISIYN</sequence>
<keyword evidence="2" id="KW-1185">Reference proteome</keyword>
<dbReference type="EMBL" id="CP002873">
    <property type="protein sequence ID" value="AGA67102.1"/>
    <property type="molecule type" value="Genomic_DNA"/>
</dbReference>
<protein>
    <submittedName>
        <fullName evidence="1">Uncharacterized protein</fullName>
    </submittedName>
</protein>
<reference evidence="1 2" key="1">
    <citation type="journal article" date="2013" name="Genome Announc.">
        <title>Complete Genome Sequence of the Porcine Strain Brachyspira pilosicoli P43/6/78(T.).</title>
        <authorList>
            <person name="Lin C."/>
            <person name="den Bakker H.C."/>
            <person name="Suzuki H."/>
            <person name="Lefebure T."/>
            <person name="Ponnala L."/>
            <person name="Sun Q."/>
            <person name="Stanhope M.J."/>
            <person name="Wiedmann M."/>
            <person name="Duhamel G.E."/>
        </authorList>
    </citation>
    <scope>NUCLEOTIDE SEQUENCE [LARGE SCALE GENOMIC DNA]</scope>
    <source>
        <strain evidence="1 2">P43/6/78</strain>
    </source>
</reference>
<dbReference type="KEGG" id="bpip:BPP43_09600"/>
<name>A0A3B6VSN2_BRAPL</name>
<organism evidence="1 2">
    <name type="scientific">Brachyspira pilosicoli P43/6/78</name>
    <dbReference type="NCBI Taxonomy" id="1042417"/>
    <lineage>
        <taxon>Bacteria</taxon>
        <taxon>Pseudomonadati</taxon>
        <taxon>Spirochaetota</taxon>
        <taxon>Spirochaetia</taxon>
        <taxon>Brachyspirales</taxon>
        <taxon>Brachyspiraceae</taxon>
        <taxon>Brachyspira</taxon>
    </lineage>
</organism>
<dbReference type="AlphaFoldDB" id="A0A3B6VSN2"/>